<evidence type="ECO:0000259" key="4">
    <source>
        <dbReference type="Pfam" id="PF03129"/>
    </source>
</evidence>
<feature type="domain" description="Anticodon-binding" evidence="4">
    <location>
        <begin position="11"/>
        <end position="102"/>
    </location>
</feature>
<sequence length="114" mass="13283">MNLKYDLAPYKIAVMPLVNKLKEKAEVVYNKILDLNISVTFDNSGSIGKRYRRQDAIGTIYCITIDYDSFGDEHDPTFTIRERNTMAQKRIKLSELSLYLSQKAHEDFQKQCQK</sequence>
<proteinExistence type="predicted"/>
<dbReference type="SUPFAM" id="SSF52954">
    <property type="entry name" value="Class II aaRS ABD-related"/>
    <property type="match status" value="1"/>
</dbReference>
<evidence type="ECO:0000313" key="5">
    <source>
        <dbReference type="EMBL" id="EEH01380.1"/>
    </source>
</evidence>
<dbReference type="GO" id="GO:0004820">
    <property type="term" value="F:glycine-tRNA ligase activity"/>
    <property type="evidence" value="ECO:0007669"/>
    <property type="project" value="UniProtKB-EC"/>
</dbReference>
<protein>
    <submittedName>
        <fullName evidence="5">Glycyl-tRNA synthetase (Glycine--tRNA ligase) (GlyRS)</fullName>
        <ecNumber evidence="5">6.1.1.14</ecNumber>
    </submittedName>
</protein>
<dbReference type="EC" id="6.1.1.14" evidence="5"/>
<keyword evidence="1" id="KW-0963">Cytoplasm</keyword>
<keyword evidence="5" id="KW-0436">Ligase</keyword>
<dbReference type="PANTHER" id="PTHR10745">
    <property type="entry name" value="GLYCYL-TRNA SYNTHETASE/DNA POLYMERASE SUBUNIT GAMMA-2"/>
    <property type="match status" value="1"/>
</dbReference>
<dbReference type="InterPro" id="IPR027031">
    <property type="entry name" value="Gly-tRNA_synthase/POLG2"/>
</dbReference>
<keyword evidence="3" id="KW-0030">Aminoacyl-tRNA synthetase</keyword>
<reference evidence="5" key="1">
    <citation type="submission" date="2007-03" db="EMBL/GenBank/DDBJ databases">
        <authorList>
            <person name="Methe B."/>
        </authorList>
    </citation>
    <scope>NUCLEOTIDE SEQUENCE</scope>
    <source>
        <strain evidence="5">ATCC 27618</strain>
    </source>
</reference>
<keyword evidence="6" id="KW-1185">Reference proteome</keyword>
<dbReference type="Pfam" id="PF03129">
    <property type="entry name" value="HGTP_anticodon"/>
    <property type="match status" value="1"/>
</dbReference>
<keyword evidence="2" id="KW-0067">ATP-binding</keyword>
<evidence type="ECO:0000256" key="2">
    <source>
        <dbReference type="ARBA" id="ARBA00022840"/>
    </source>
</evidence>
<reference evidence="5" key="2">
    <citation type="submission" date="2009-03" db="EMBL/GenBank/DDBJ databases">
        <title>Genome sequence of Ureaplasma urealyticum serovar 8 str. ATCC 27618.</title>
        <authorList>
            <person name="Methe B.A."/>
            <person name="Glass J."/>
            <person name="White K."/>
            <person name="Shrivastava S."/>
        </authorList>
    </citation>
    <scope>NUCLEOTIDE SEQUENCE [LARGE SCALE GENOMIC DNA]</scope>
    <source>
        <strain evidence="5">ATCC 27618</strain>
    </source>
</reference>
<comment type="caution">
    <text evidence="5">The sequence shown here is derived from an EMBL/GenBank/DDBJ whole genome shotgun (WGS) entry which is preliminary data.</text>
</comment>
<dbReference type="Proteomes" id="UP000003139">
    <property type="component" value="Unassembled WGS sequence"/>
</dbReference>
<dbReference type="InterPro" id="IPR036621">
    <property type="entry name" value="Anticodon-bd_dom_sf"/>
</dbReference>
<organism evidence="5 6">
    <name type="scientific">Ureaplasma urealyticum serovar 8 str. ATCC 27618</name>
    <dbReference type="NCBI Taxonomy" id="626095"/>
    <lineage>
        <taxon>Bacteria</taxon>
        <taxon>Bacillati</taxon>
        <taxon>Mycoplasmatota</taxon>
        <taxon>Mycoplasmoidales</taxon>
        <taxon>Mycoplasmoidaceae</taxon>
        <taxon>Ureaplasma</taxon>
    </lineage>
</organism>
<accession>A0ABP2DN99</accession>
<evidence type="ECO:0000313" key="6">
    <source>
        <dbReference type="Proteomes" id="UP000003139"/>
    </source>
</evidence>
<keyword evidence="2" id="KW-0547">Nucleotide-binding</keyword>
<evidence type="ECO:0000256" key="1">
    <source>
        <dbReference type="ARBA" id="ARBA00022490"/>
    </source>
</evidence>
<gene>
    <name evidence="5" type="ORF">UUR8_0549</name>
</gene>
<name>A0ABP2DN99_UREUR</name>
<dbReference type="InterPro" id="IPR004154">
    <property type="entry name" value="Anticodon-bd"/>
</dbReference>
<dbReference type="PANTHER" id="PTHR10745:SF8">
    <property type="entry name" value="DNA POLYMERASE SUBUNIT GAMMA-2, MITOCHONDRIAL"/>
    <property type="match status" value="1"/>
</dbReference>
<dbReference type="Gene3D" id="3.40.50.800">
    <property type="entry name" value="Anticodon-binding domain"/>
    <property type="match status" value="1"/>
</dbReference>
<evidence type="ECO:0000256" key="3">
    <source>
        <dbReference type="ARBA" id="ARBA00023146"/>
    </source>
</evidence>
<dbReference type="EMBL" id="AAYN02000002">
    <property type="protein sequence ID" value="EEH01380.1"/>
    <property type="molecule type" value="Genomic_DNA"/>
</dbReference>